<dbReference type="SUPFAM" id="SSF50249">
    <property type="entry name" value="Nucleic acid-binding proteins"/>
    <property type="match status" value="1"/>
</dbReference>
<dbReference type="PROSITE" id="PS51687">
    <property type="entry name" value="SAM_MT_RNA_M5U"/>
    <property type="match status" value="1"/>
</dbReference>
<evidence type="ECO:0000313" key="7">
    <source>
        <dbReference type="EMBL" id="QGG47584.1"/>
    </source>
</evidence>
<dbReference type="PROSITE" id="PS01230">
    <property type="entry name" value="TRMA_1"/>
    <property type="match status" value="1"/>
</dbReference>
<proteinExistence type="inferred from homology"/>
<accession>A0A5Q2MXR5</accession>
<dbReference type="Gene3D" id="2.40.50.140">
    <property type="entry name" value="Nucleic acid-binding proteins"/>
    <property type="match status" value="1"/>
</dbReference>
<keyword evidence="2 4" id="KW-0808">Transferase</keyword>
<dbReference type="AlphaFoldDB" id="A0A5Q2MXR5"/>
<dbReference type="Pfam" id="PF01938">
    <property type="entry name" value="TRAM"/>
    <property type="match status" value="1"/>
</dbReference>
<dbReference type="CDD" id="cd02440">
    <property type="entry name" value="AdoMet_MTases"/>
    <property type="match status" value="1"/>
</dbReference>
<feature type="domain" description="TRAM" evidence="6">
    <location>
        <begin position="9"/>
        <end position="67"/>
    </location>
</feature>
<dbReference type="PANTHER" id="PTHR11061:SF30">
    <property type="entry name" value="TRNA (URACIL(54)-C(5))-METHYLTRANSFERASE"/>
    <property type="match status" value="1"/>
</dbReference>
<dbReference type="InterPro" id="IPR030390">
    <property type="entry name" value="MeTrfase_TrmA_AS"/>
</dbReference>
<dbReference type="Proteomes" id="UP000366051">
    <property type="component" value="Chromosome"/>
</dbReference>
<evidence type="ECO:0000259" key="6">
    <source>
        <dbReference type="PROSITE" id="PS50926"/>
    </source>
</evidence>
<dbReference type="FunFam" id="3.40.50.150:FF:000009">
    <property type="entry name" value="23S rRNA (Uracil(1939)-C(5))-methyltransferase RlmD"/>
    <property type="match status" value="1"/>
</dbReference>
<feature type="active site" description="Nucleophile" evidence="4">
    <location>
        <position position="427"/>
    </location>
</feature>
<dbReference type="NCBIfam" id="TIGR00479">
    <property type="entry name" value="rumA"/>
    <property type="match status" value="1"/>
</dbReference>
<evidence type="ECO:0000313" key="8">
    <source>
        <dbReference type="Proteomes" id="UP000366051"/>
    </source>
</evidence>
<dbReference type="InterPro" id="IPR010280">
    <property type="entry name" value="U5_MeTrfase_fam"/>
</dbReference>
<feature type="binding site" evidence="4">
    <location>
        <position position="302"/>
    </location>
    <ligand>
        <name>S-adenosyl-L-methionine</name>
        <dbReference type="ChEBI" id="CHEBI:59789"/>
    </ligand>
</feature>
<evidence type="ECO:0000256" key="1">
    <source>
        <dbReference type="ARBA" id="ARBA00022603"/>
    </source>
</evidence>
<keyword evidence="8" id="KW-1185">Reference proteome</keyword>
<dbReference type="Gene3D" id="3.40.50.150">
    <property type="entry name" value="Vaccinia Virus protein VP39"/>
    <property type="match status" value="1"/>
</dbReference>
<dbReference type="GO" id="GO:0070475">
    <property type="term" value="P:rRNA base methylation"/>
    <property type="evidence" value="ECO:0007669"/>
    <property type="project" value="TreeGrafter"/>
</dbReference>
<dbReference type="Pfam" id="PF05958">
    <property type="entry name" value="tRNA_U5-meth_tr"/>
    <property type="match status" value="1"/>
</dbReference>
<evidence type="ECO:0000256" key="3">
    <source>
        <dbReference type="ARBA" id="ARBA00022691"/>
    </source>
</evidence>
<dbReference type="EC" id="2.1.1.-" evidence="7"/>
<feature type="binding site" evidence="4">
    <location>
        <position position="400"/>
    </location>
    <ligand>
        <name>S-adenosyl-L-methionine</name>
        <dbReference type="ChEBI" id="CHEBI:59789"/>
    </ligand>
</feature>
<protein>
    <submittedName>
        <fullName evidence="7">23S rRNA (Uracil-5-)-methyltransferase RumA</fullName>
        <ecNumber evidence="7">2.1.1.-</ecNumber>
    </submittedName>
</protein>
<feature type="active site" evidence="5">
    <location>
        <position position="427"/>
    </location>
</feature>
<dbReference type="InterPro" id="IPR012340">
    <property type="entry name" value="NA-bd_OB-fold"/>
</dbReference>
<evidence type="ECO:0000256" key="5">
    <source>
        <dbReference type="PROSITE-ProRule" id="PRU10015"/>
    </source>
</evidence>
<dbReference type="PROSITE" id="PS01231">
    <property type="entry name" value="TRMA_2"/>
    <property type="match status" value="1"/>
</dbReference>
<dbReference type="InterPro" id="IPR002792">
    <property type="entry name" value="TRAM_dom"/>
</dbReference>
<reference evidence="8" key="1">
    <citation type="submission" date="2019-11" db="EMBL/GenBank/DDBJ databases">
        <title>Genome sequence of Heliorestis convoluta strain HH, an alkaliphilic and minimalistic phototrophic bacterium from a soda lake in Egypt.</title>
        <authorList>
            <person name="Dewey E.D."/>
            <person name="Stokes L.M."/>
            <person name="Burchell B.M."/>
            <person name="Shaffer K.N."/>
            <person name="Huntington A.M."/>
            <person name="Baker J.M."/>
            <person name="Nadendla S."/>
            <person name="Giglio M.G."/>
            <person name="Touchman J.W."/>
            <person name="Blankenship R.E."/>
            <person name="Madigan M.T."/>
            <person name="Sattley W.M."/>
        </authorList>
    </citation>
    <scope>NUCLEOTIDE SEQUENCE [LARGE SCALE GENOMIC DNA]</scope>
    <source>
        <strain evidence="8">HH</strain>
    </source>
</reference>
<dbReference type="GO" id="GO:0070041">
    <property type="term" value="F:rRNA (uridine-C5-)-methyltransferase activity"/>
    <property type="evidence" value="ECO:0007669"/>
    <property type="project" value="TreeGrafter"/>
</dbReference>
<keyword evidence="1 4" id="KW-0489">Methyltransferase</keyword>
<dbReference type="InterPro" id="IPR030391">
    <property type="entry name" value="MeTrfase_TrmA_CS"/>
</dbReference>
<sequence length="472" mass="53352">MKELNQADLIRVGHVDSFEIVGETLQGEGVARHNGMALFIPYTFIGDRVKAKIREVKKKYGRAELLEVIEPAQERIKAPCPVFGQCGGCQLQMMDYQRQLQLKEQSLKDTFQRLGSFYDLPIDPIVGATNPWNYRNKVQMHVTWQVGKPLQIGYYRRASRQLIEYDGCLLIPPVFSRLLKLFRTFLPAVDREKKLPIKHVLIKSVRSSSDDSAEQATSLMMILVLERWKKNYQDLCGELAQKLMKEEPSLQSFYINRNKNDKGPVLGEYFPFYLGEKMLLENIESSTEKALELQVGPASFLQVNPEQSDRLYQLVLEAAQLTGNEKVLDAYCGVGSISLYVAPHCRSVTGVEEVVQAVEDGKENALRNEVGHVEFLAGKVEELLPAFVEEGVTYDVCLLDPPRKGCSETVLAAVDAMNPQRIVYVSCDPASLVRDTIFLTQRGWSIKKVTPVDLFPQTGHLECVVLMSRDEK</sequence>
<feature type="binding site" evidence="4">
    <location>
        <position position="352"/>
    </location>
    <ligand>
        <name>S-adenosyl-L-methionine</name>
        <dbReference type="ChEBI" id="CHEBI:59789"/>
    </ligand>
</feature>
<dbReference type="InterPro" id="IPR029063">
    <property type="entry name" value="SAM-dependent_MTases_sf"/>
</dbReference>
<dbReference type="OrthoDB" id="9804590at2"/>
<dbReference type="EMBL" id="CP045875">
    <property type="protein sequence ID" value="QGG47584.1"/>
    <property type="molecule type" value="Genomic_DNA"/>
</dbReference>
<evidence type="ECO:0000256" key="4">
    <source>
        <dbReference type="PROSITE-ProRule" id="PRU01024"/>
    </source>
</evidence>
<dbReference type="PROSITE" id="PS50926">
    <property type="entry name" value="TRAM"/>
    <property type="match status" value="1"/>
</dbReference>
<dbReference type="Gene3D" id="2.40.50.1070">
    <property type="match status" value="1"/>
</dbReference>
<comment type="similarity">
    <text evidence="4">Belongs to the class I-like SAM-binding methyltransferase superfamily. RNA M5U methyltransferase family.</text>
</comment>
<dbReference type="RefSeq" id="WP_153724930.1">
    <property type="nucleotide sequence ID" value="NZ_CP045875.1"/>
</dbReference>
<gene>
    <name evidence="7" type="primary">rumA</name>
    <name evidence="7" type="ORF">FTV88_1437</name>
</gene>
<dbReference type="SUPFAM" id="SSF53335">
    <property type="entry name" value="S-adenosyl-L-methionine-dependent methyltransferases"/>
    <property type="match status" value="1"/>
</dbReference>
<keyword evidence="3 4" id="KW-0949">S-adenosyl-L-methionine</keyword>
<dbReference type="KEGG" id="hcv:FTV88_1437"/>
<organism evidence="7 8">
    <name type="scientific">Heliorestis convoluta</name>
    <dbReference type="NCBI Taxonomy" id="356322"/>
    <lineage>
        <taxon>Bacteria</taxon>
        <taxon>Bacillati</taxon>
        <taxon>Bacillota</taxon>
        <taxon>Clostridia</taxon>
        <taxon>Eubacteriales</taxon>
        <taxon>Heliobacteriaceae</taxon>
        <taxon>Heliorestis</taxon>
    </lineage>
</organism>
<name>A0A5Q2MXR5_9FIRM</name>
<dbReference type="PANTHER" id="PTHR11061">
    <property type="entry name" value="RNA M5U METHYLTRANSFERASE"/>
    <property type="match status" value="1"/>
</dbReference>
<feature type="binding site" evidence="4">
    <location>
        <position position="331"/>
    </location>
    <ligand>
        <name>S-adenosyl-L-methionine</name>
        <dbReference type="ChEBI" id="CHEBI:59789"/>
    </ligand>
</feature>
<evidence type="ECO:0000256" key="2">
    <source>
        <dbReference type="ARBA" id="ARBA00022679"/>
    </source>
</evidence>